<dbReference type="PANTHER" id="PTHR10819">
    <property type="entry name" value="PHOSPHOTRIESTERASE-RELATED"/>
    <property type="match status" value="1"/>
</dbReference>
<dbReference type="InterPro" id="IPR032466">
    <property type="entry name" value="Metal_Hydrolase"/>
</dbReference>
<dbReference type="Gene3D" id="3.20.20.140">
    <property type="entry name" value="Metal-dependent hydrolases"/>
    <property type="match status" value="1"/>
</dbReference>
<dbReference type="SUPFAM" id="SSF51556">
    <property type="entry name" value="Metallo-dependent hydrolases"/>
    <property type="match status" value="1"/>
</dbReference>
<dbReference type="GO" id="GO:0008270">
    <property type="term" value="F:zinc ion binding"/>
    <property type="evidence" value="ECO:0007669"/>
    <property type="project" value="InterPro"/>
</dbReference>
<comment type="caution">
    <text evidence="5">The sequence shown here is derived from an EMBL/GenBank/DDBJ whole genome shotgun (WGS) entry which is preliminary data.</text>
</comment>
<accession>A0A2W2C1W3</accession>
<evidence type="ECO:0000256" key="1">
    <source>
        <dbReference type="ARBA" id="ARBA00022723"/>
    </source>
</evidence>
<evidence type="ECO:0000313" key="6">
    <source>
        <dbReference type="Proteomes" id="UP000248764"/>
    </source>
</evidence>
<dbReference type="PANTHER" id="PTHR10819:SF3">
    <property type="entry name" value="PHOSPHOTRIESTERASE-RELATED PROTEIN"/>
    <property type="match status" value="1"/>
</dbReference>
<keyword evidence="2" id="KW-0378">Hydrolase</keyword>
<evidence type="ECO:0000256" key="2">
    <source>
        <dbReference type="ARBA" id="ARBA00022801"/>
    </source>
</evidence>
<keyword evidence="1" id="KW-0479">Metal-binding</keyword>
<dbReference type="InterPro" id="IPR001559">
    <property type="entry name" value="Phosphotriesterase"/>
</dbReference>
<evidence type="ECO:0000313" key="5">
    <source>
        <dbReference type="EMBL" id="PZF82169.1"/>
    </source>
</evidence>
<dbReference type="PROSITE" id="PS51347">
    <property type="entry name" value="PHOSPHOTRIESTERASE_2"/>
    <property type="match status" value="1"/>
</dbReference>
<gene>
    <name evidence="5" type="ORF">C1I92_17865</name>
</gene>
<evidence type="ECO:0000256" key="3">
    <source>
        <dbReference type="PROSITE-ProRule" id="PRU00679"/>
    </source>
</evidence>
<comment type="caution">
    <text evidence="3">Lacks conserved residue(s) required for the propagation of feature annotation.</text>
</comment>
<dbReference type="Proteomes" id="UP000248764">
    <property type="component" value="Unassembled WGS sequence"/>
</dbReference>
<keyword evidence="6" id="KW-1185">Reference proteome</keyword>
<proteinExistence type="inferred from homology"/>
<dbReference type="EMBL" id="POTW01000043">
    <property type="protein sequence ID" value="PZF82169.1"/>
    <property type="molecule type" value="Genomic_DNA"/>
</dbReference>
<reference evidence="5 6" key="1">
    <citation type="submission" date="2018-01" db="EMBL/GenBank/DDBJ databases">
        <title>Draft genome sequence of Jiangella sp. GTF31.</title>
        <authorList>
            <person name="Sahin N."/>
            <person name="Ay H."/>
            <person name="Saygin H."/>
        </authorList>
    </citation>
    <scope>NUCLEOTIDE SEQUENCE [LARGE SCALE GENOMIC DNA]</scope>
    <source>
        <strain evidence="5 6">GTF31</strain>
    </source>
</reference>
<organism evidence="5 6">
    <name type="scientific">Jiangella anatolica</name>
    <dbReference type="NCBI Taxonomy" id="2670374"/>
    <lineage>
        <taxon>Bacteria</taxon>
        <taxon>Bacillati</taxon>
        <taxon>Actinomycetota</taxon>
        <taxon>Actinomycetes</taxon>
        <taxon>Jiangellales</taxon>
        <taxon>Jiangellaceae</taxon>
        <taxon>Jiangella</taxon>
    </lineage>
</organism>
<evidence type="ECO:0000256" key="4">
    <source>
        <dbReference type="SAM" id="MobiDB-lite"/>
    </source>
</evidence>
<sequence length="344" mass="36873">MIETVLGAVPADRLGVTSMHDHVLSDASALRRDGAAPGPASDRVGPETRDYLRTNMLALADNLRLDEPDVAMVELAHAVGLGQRALVEDTSWGLGPDHAGLPEIARRSGMTIVCSYGAYIRRTLPGWLAELDEDGLERHLAGALLDRVPGTGYRAGILGIMGTTADLPEEERSTLRAAARAAVRAGAAVTVRLDPDAARGLEVLGLCAAEGLPAERVVFTNADEFMDAAYWADLAAAGAVLEMCFGTEDVHEGRVHNPSDAQRLEFFTRFCAEQPGSRHVLGHSLWTKAQLRTYGGHGYGHLLARIVPALRDGGVPADRLDRMLVGEPRRLLDRPAIDTTEVTP</sequence>
<feature type="region of interest" description="Disordered" evidence="4">
    <location>
        <begin position="28"/>
        <end position="47"/>
    </location>
</feature>
<dbReference type="GO" id="GO:0016787">
    <property type="term" value="F:hydrolase activity"/>
    <property type="evidence" value="ECO:0007669"/>
    <property type="project" value="UniProtKB-KW"/>
</dbReference>
<name>A0A2W2C1W3_9ACTN</name>
<dbReference type="RefSeq" id="WP_111256009.1">
    <property type="nucleotide sequence ID" value="NZ_POTW01000043.1"/>
</dbReference>
<dbReference type="AlphaFoldDB" id="A0A2W2C1W3"/>
<dbReference type="Pfam" id="PF02126">
    <property type="entry name" value="PTE"/>
    <property type="match status" value="1"/>
</dbReference>
<comment type="similarity">
    <text evidence="3">Belongs to the metallo-dependent hydrolases superfamily. Phosphotriesterase family.</text>
</comment>
<protein>
    <submittedName>
        <fullName evidence="5">Phosphotriesterase</fullName>
    </submittedName>
</protein>